<dbReference type="InterPro" id="IPR036249">
    <property type="entry name" value="Thioredoxin-like_sf"/>
</dbReference>
<comment type="caution">
    <text evidence="2">The sequence shown here is derived from an EMBL/GenBank/DDBJ whole genome shotgun (WGS) entry which is preliminary data.</text>
</comment>
<protein>
    <recommendedName>
        <fullName evidence="1">DSBA-like thioredoxin domain-containing protein</fullName>
    </recommendedName>
</protein>
<keyword evidence="3" id="KW-1185">Reference proteome</keyword>
<evidence type="ECO:0000259" key="1">
    <source>
        <dbReference type="Pfam" id="PF01323"/>
    </source>
</evidence>
<accession>A0A1V2GYP3</accession>
<dbReference type="RefSeq" id="WP_076959266.1">
    <property type="nucleotide sequence ID" value="NZ_MLCO01000230.1"/>
</dbReference>
<dbReference type="AlphaFoldDB" id="A0A1V2GYP3"/>
<dbReference type="SUPFAM" id="SSF52833">
    <property type="entry name" value="Thioredoxin-like"/>
    <property type="match status" value="1"/>
</dbReference>
<gene>
    <name evidence="2" type="ORF">BKE38_21065</name>
</gene>
<dbReference type="Proteomes" id="UP000188879">
    <property type="component" value="Unassembled WGS sequence"/>
</dbReference>
<dbReference type="InterPro" id="IPR001853">
    <property type="entry name" value="DSBA-like_thioredoxin_dom"/>
</dbReference>
<proteinExistence type="predicted"/>
<dbReference type="CDD" id="cd03025">
    <property type="entry name" value="DsbA_FrnE_like"/>
    <property type="match status" value="1"/>
</dbReference>
<evidence type="ECO:0000313" key="3">
    <source>
        <dbReference type="Proteomes" id="UP000188879"/>
    </source>
</evidence>
<name>A0A1V2GYP3_9PROT</name>
<reference evidence="2 3" key="1">
    <citation type="submission" date="2016-10" db="EMBL/GenBank/DDBJ databases">
        <title>Draft Genome sequence of Roseomonas sp. strain M3.</title>
        <authorList>
            <person name="Subhash Y."/>
            <person name="Lee S."/>
        </authorList>
    </citation>
    <scope>NUCLEOTIDE SEQUENCE [LARGE SCALE GENOMIC DNA]</scope>
    <source>
        <strain evidence="2 3">M3</strain>
    </source>
</reference>
<dbReference type="Pfam" id="PF01323">
    <property type="entry name" value="DSBA"/>
    <property type="match status" value="1"/>
</dbReference>
<dbReference type="Gene3D" id="3.40.30.10">
    <property type="entry name" value="Glutaredoxin"/>
    <property type="match status" value="1"/>
</dbReference>
<dbReference type="GO" id="GO:0016491">
    <property type="term" value="F:oxidoreductase activity"/>
    <property type="evidence" value="ECO:0007669"/>
    <property type="project" value="InterPro"/>
</dbReference>
<sequence length="198" mass="21021">MPVLHYIHDPLCGWCYAASPLVEAAAALPGMTVTLHGGGLWDPPTGLPPAKRSMIASADQRIATLTGQPFGAAYLEGLLQDPATVFDSRPVTAALLAVGDQALAMLRLIQTAHYVEGLRVVEPEVLAGLAARLGVDGFVARFSTVDVDGHIAATRRLMQRIGAGGFPTFLLESEAGVRHVPHSDCYGDIPRFVERLSN</sequence>
<dbReference type="EMBL" id="MLCO01000230">
    <property type="protein sequence ID" value="ONG49040.1"/>
    <property type="molecule type" value="Genomic_DNA"/>
</dbReference>
<evidence type="ECO:0000313" key="2">
    <source>
        <dbReference type="EMBL" id="ONG49040.1"/>
    </source>
</evidence>
<feature type="domain" description="DSBA-like thioredoxin" evidence="1">
    <location>
        <begin position="9"/>
        <end position="174"/>
    </location>
</feature>
<dbReference type="OrthoDB" id="9813770at2"/>
<organism evidence="2 3">
    <name type="scientific">Teichococcus deserti</name>
    <dbReference type="NCBI Taxonomy" id="1817963"/>
    <lineage>
        <taxon>Bacteria</taxon>
        <taxon>Pseudomonadati</taxon>
        <taxon>Pseudomonadota</taxon>
        <taxon>Alphaproteobacteria</taxon>
        <taxon>Acetobacterales</taxon>
        <taxon>Roseomonadaceae</taxon>
        <taxon>Roseomonas</taxon>
    </lineage>
</organism>